<feature type="region of interest" description="Disordered" evidence="1">
    <location>
        <begin position="27"/>
        <end position="70"/>
    </location>
</feature>
<dbReference type="EMBL" id="JAHRIQ010016784">
    <property type="protein sequence ID" value="MEQ2226912.1"/>
    <property type="molecule type" value="Genomic_DNA"/>
</dbReference>
<evidence type="ECO:0008006" key="4">
    <source>
        <dbReference type="Google" id="ProtNLM"/>
    </source>
</evidence>
<reference evidence="2 3" key="1">
    <citation type="submission" date="2021-06" db="EMBL/GenBank/DDBJ databases">
        <authorList>
            <person name="Palmer J.M."/>
        </authorList>
    </citation>
    <scope>NUCLEOTIDE SEQUENCE [LARGE SCALE GENOMIC DNA]</scope>
    <source>
        <strain evidence="3">if_2019</strain>
        <tissue evidence="2">Muscle</tissue>
    </source>
</reference>
<keyword evidence="3" id="KW-1185">Reference proteome</keyword>
<organism evidence="2 3">
    <name type="scientific">Ilyodon furcidens</name>
    <name type="common">goldbreast splitfin</name>
    <dbReference type="NCBI Taxonomy" id="33524"/>
    <lineage>
        <taxon>Eukaryota</taxon>
        <taxon>Metazoa</taxon>
        <taxon>Chordata</taxon>
        <taxon>Craniata</taxon>
        <taxon>Vertebrata</taxon>
        <taxon>Euteleostomi</taxon>
        <taxon>Actinopterygii</taxon>
        <taxon>Neopterygii</taxon>
        <taxon>Teleostei</taxon>
        <taxon>Neoteleostei</taxon>
        <taxon>Acanthomorphata</taxon>
        <taxon>Ovalentaria</taxon>
        <taxon>Atherinomorphae</taxon>
        <taxon>Cyprinodontiformes</taxon>
        <taxon>Goodeidae</taxon>
        <taxon>Ilyodon</taxon>
    </lineage>
</organism>
<sequence>MGASNSLSYLKTKPSLSHCTIMKTPKNPCTENSPHSLIPWPLPEPLNGVRTPGEPGKHLSKHSREDTEKT</sequence>
<proteinExistence type="predicted"/>
<accession>A0ABV0T5R4</accession>
<evidence type="ECO:0000313" key="3">
    <source>
        <dbReference type="Proteomes" id="UP001482620"/>
    </source>
</evidence>
<evidence type="ECO:0000256" key="1">
    <source>
        <dbReference type="SAM" id="MobiDB-lite"/>
    </source>
</evidence>
<comment type="caution">
    <text evidence="2">The sequence shown here is derived from an EMBL/GenBank/DDBJ whole genome shotgun (WGS) entry which is preliminary data.</text>
</comment>
<protein>
    <recommendedName>
        <fullName evidence="4">Prolactin receptor</fullName>
    </recommendedName>
</protein>
<dbReference type="Proteomes" id="UP001482620">
    <property type="component" value="Unassembled WGS sequence"/>
</dbReference>
<evidence type="ECO:0000313" key="2">
    <source>
        <dbReference type="EMBL" id="MEQ2226912.1"/>
    </source>
</evidence>
<gene>
    <name evidence="2" type="ORF">ILYODFUR_032280</name>
</gene>
<name>A0ABV0T5R4_9TELE</name>
<feature type="non-terminal residue" evidence="2">
    <location>
        <position position="70"/>
    </location>
</feature>